<keyword evidence="4" id="KW-0677">Repeat</keyword>
<proteinExistence type="predicted"/>
<comment type="caution">
    <text evidence="11">The sequence shown here is derived from an EMBL/GenBank/DDBJ whole genome shotgun (WGS) entry which is preliminary data.</text>
</comment>
<evidence type="ECO:0000256" key="6">
    <source>
        <dbReference type="ARBA" id="ARBA00022840"/>
    </source>
</evidence>
<keyword evidence="5" id="KW-0547">Nucleotide-binding</keyword>
<evidence type="ECO:0000313" key="12">
    <source>
        <dbReference type="Proteomes" id="UP001597183"/>
    </source>
</evidence>
<name>A0ABW4AR47_9ACTN</name>
<evidence type="ECO:0000256" key="5">
    <source>
        <dbReference type="ARBA" id="ARBA00022741"/>
    </source>
</evidence>
<gene>
    <name evidence="11" type="ORF">ACFQ5G_45455</name>
</gene>
<dbReference type="InterPro" id="IPR003593">
    <property type="entry name" value="AAA+_ATPase"/>
</dbReference>
<evidence type="ECO:0000313" key="11">
    <source>
        <dbReference type="EMBL" id="MFD1372617.1"/>
    </source>
</evidence>
<dbReference type="InterPro" id="IPR027417">
    <property type="entry name" value="P-loop_NTPase"/>
</dbReference>
<dbReference type="PROSITE" id="PS00211">
    <property type="entry name" value="ABC_TRANSPORTER_1"/>
    <property type="match status" value="1"/>
</dbReference>
<reference evidence="12" key="1">
    <citation type="journal article" date="2019" name="Int. J. Syst. Evol. Microbiol.">
        <title>The Global Catalogue of Microorganisms (GCM) 10K type strain sequencing project: providing services to taxonomists for standard genome sequencing and annotation.</title>
        <authorList>
            <consortium name="The Broad Institute Genomics Platform"/>
            <consortium name="The Broad Institute Genome Sequencing Center for Infectious Disease"/>
            <person name="Wu L."/>
            <person name="Ma J."/>
        </authorList>
    </citation>
    <scope>NUCLEOTIDE SEQUENCE [LARGE SCALE GENOMIC DNA]</scope>
    <source>
        <strain evidence="12">CCM 7526</strain>
    </source>
</reference>
<keyword evidence="8" id="KW-0472">Membrane</keyword>
<dbReference type="Proteomes" id="UP001597183">
    <property type="component" value="Unassembled WGS sequence"/>
</dbReference>
<dbReference type="CDD" id="cd03216">
    <property type="entry name" value="ABC_Carb_Monos_I"/>
    <property type="match status" value="1"/>
</dbReference>
<protein>
    <submittedName>
        <fullName evidence="11">ATP-binding cassette domain-containing protein</fullName>
    </submittedName>
</protein>
<dbReference type="PROSITE" id="PS50893">
    <property type="entry name" value="ABC_TRANSPORTER_2"/>
    <property type="match status" value="2"/>
</dbReference>
<dbReference type="Pfam" id="PF00005">
    <property type="entry name" value="ABC_tran"/>
    <property type="match status" value="2"/>
</dbReference>
<dbReference type="PANTHER" id="PTHR43790">
    <property type="entry name" value="CARBOHYDRATE TRANSPORT ATP-BINDING PROTEIN MG119-RELATED"/>
    <property type="match status" value="1"/>
</dbReference>
<evidence type="ECO:0000256" key="4">
    <source>
        <dbReference type="ARBA" id="ARBA00022737"/>
    </source>
</evidence>
<evidence type="ECO:0000256" key="9">
    <source>
        <dbReference type="SAM" id="MobiDB-lite"/>
    </source>
</evidence>
<dbReference type="GO" id="GO:0005524">
    <property type="term" value="F:ATP binding"/>
    <property type="evidence" value="ECO:0007669"/>
    <property type="project" value="UniProtKB-KW"/>
</dbReference>
<feature type="domain" description="ABC transporter" evidence="10">
    <location>
        <begin position="10"/>
        <end position="246"/>
    </location>
</feature>
<evidence type="ECO:0000256" key="7">
    <source>
        <dbReference type="ARBA" id="ARBA00022967"/>
    </source>
</evidence>
<keyword evidence="7" id="KW-1278">Translocase</keyword>
<dbReference type="SMART" id="SM00382">
    <property type="entry name" value="AAA"/>
    <property type="match status" value="2"/>
</dbReference>
<dbReference type="RefSeq" id="WP_317786370.1">
    <property type="nucleotide sequence ID" value="NZ_AP028461.1"/>
</dbReference>
<keyword evidence="1" id="KW-0813">Transport</keyword>
<organism evidence="11 12">
    <name type="scientific">Actinoplanes sichuanensis</name>
    <dbReference type="NCBI Taxonomy" id="512349"/>
    <lineage>
        <taxon>Bacteria</taxon>
        <taxon>Bacillati</taxon>
        <taxon>Actinomycetota</taxon>
        <taxon>Actinomycetes</taxon>
        <taxon>Micromonosporales</taxon>
        <taxon>Micromonosporaceae</taxon>
        <taxon>Actinoplanes</taxon>
    </lineage>
</organism>
<keyword evidence="2" id="KW-1003">Cell membrane</keyword>
<evidence type="ECO:0000256" key="3">
    <source>
        <dbReference type="ARBA" id="ARBA00022597"/>
    </source>
</evidence>
<evidence type="ECO:0000256" key="8">
    <source>
        <dbReference type="ARBA" id="ARBA00023136"/>
    </source>
</evidence>
<keyword evidence="12" id="KW-1185">Reference proteome</keyword>
<feature type="compositionally biased region" description="Low complexity" evidence="9">
    <location>
        <begin position="589"/>
        <end position="602"/>
    </location>
</feature>
<dbReference type="CDD" id="cd03215">
    <property type="entry name" value="ABC_Carb_Monos_II"/>
    <property type="match status" value="1"/>
</dbReference>
<dbReference type="EMBL" id="JBHTMK010000057">
    <property type="protein sequence ID" value="MFD1372617.1"/>
    <property type="molecule type" value="Genomic_DNA"/>
</dbReference>
<dbReference type="InterPro" id="IPR003439">
    <property type="entry name" value="ABC_transporter-like_ATP-bd"/>
</dbReference>
<feature type="region of interest" description="Disordered" evidence="9">
    <location>
        <begin position="499"/>
        <end position="602"/>
    </location>
</feature>
<accession>A0ABW4AR47</accession>
<dbReference type="SUPFAM" id="SSF52540">
    <property type="entry name" value="P-loop containing nucleoside triphosphate hydrolases"/>
    <property type="match status" value="2"/>
</dbReference>
<keyword evidence="3" id="KW-0762">Sugar transport</keyword>
<evidence type="ECO:0000259" key="10">
    <source>
        <dbReference type="PROSITE" id="PS50893"/>
    </source>
</evidence>
<dbReference type="InterPro" id="IPR050107">
    <property type="entry name" value="ABC_carbohydrate_import_ATPase"/>
</dbReference>
<feature type="domain" description="ABC transporter" evidence="10">
    <location>
        <begin position="254"/>
        <end position="501"/>
    </location>
</feature>
<keyword evidence="6 11" id="KW-0067">ATP-binding</keyword>
<sequence>MTDEIENPRLRLTAISKRFGAVRAIQHADFTVRAGKVHALVGENGAGKSTMIKIVAGAEVADTGEIEFEGEPVKLGSTTAAIALGIATVYQEPQLFPELTVAENIFLGRELKKAGRVDWAAQNAKVVELLELLGLPERYTTAEVGTLSVAEQQQVSIAKALAADAKVLILDEPSAILTDAEIEVLFDVVRRLTAAGVAVIYISHRLDELFRIADEVTVMRDGRTIGTYPIGDLSVRQIAHLMVGEELSDARPHREVPDGPAVLELRSLSRDGRFRDVDVSVKAGEIVALYGLVGSGVSEIAACVYGIDRSTHGQILVNSSQVNIKSPEHAQRLGIALLPANRKVEGMFGFQSIAFNISAGHLRLLSRFGVWVDRAREKAVALKLIDRLAVKTPHERQAISAMSGGNAQKVVLARQLVERPKVLVLAEPTQGVDVGAKEEIHRLITELAEEGTAVLVVTSDLPEALRIADRIQVVRGGTTTDEFGPDASQVDLLAAAAGGGEANKTTPAQDETDKTAPAQDETNRAPAEDGEADEATAQDGETNKAPAQDGEADKATAQDGETNKAPAQDGEADKATAQDGETNKAPAQDGGTRRTTAAGGDA</sequence>
<evidence type="ECO:0000256" key="1">
    <source>
        <dbReference type="ARBA" id="ARBA00022448"/>
    </source>
</evidence>
<evidence type="ECO:0000256" key="2">
    <source>
        <dbReference type="ARBA" id="ARBA00022475"/>
    </source>
</evidence>
<dbReference type="InterPro" id="IPR017871">
    <property type="entry name" value="ABC_transporter-like_CS"/>
</dbReference>
<dbReference type="Gene3D" id="3.40.50.300">
    <property type="entry name" value="P-loop containing nucleotide triphosphate hydrolases"/>
    <property type="match status" value="2"/>
</dbReference>
<dbReference type="PANTHER" id="PTHR43790:SF3">
    <property type="entry name" value="D-ALLOSE IMPORT ATP-BINDING PROTEIN ALSA-RELATED"/>
    <property type="match status" value="1"/>
</dbReference>